<organism evidence="7 8">
    <name type="scientific">Caenorhabditis bovis</name>
    <dbReference type="NCBI Taxonomy" id="2654633"/>
    <lineage>
        <taxon>Eukaryota</taxon>
        <taxon>Metazoa</taxon>
        <taxon>Ecdysozoa</taxon>
        <taxon>Nematoda</taxon>
        <taxon>Chromadorea</taxon>
        <taxon>Rhabditida</taxon>
        <taxon>Rhabditina</taxon>
        <taxon>Rhabditomorpha</taxon>
        <taxon>Rhabditoidea</taxon>
        <taxon>Rhabditidae</taxon>
        <taxon>Peloderinae</taxon>
        <taxon>Caenorhabditis</taxon>
    </lineage>
</organism>
<dbReference type="GO" id="GO:0004359">
    <property type="term" value="F:glutaminase activity"/>
    <property type="evidence" value="ECO:0007669"/>
    <property type="project" value="UniProtKB-EC"/>
</dbReference>
<gene>
    <name evidence="7" type="ORF">CBOVIS_LOCUS10511</name>
</gene>
<sequence>MTTKTIATLSNEGTRSVKNKGVSSEGTSIIDKIHAAIRLIENNMKFVEYDLLAQNPRRFEELKKILLKVNKLTNRVVIPVSDESFKSAIDRLAMEFSDEDSGEVASYIPKLAEANPKDWAVSICTVNGETHSFGDHTKSFSLQSVSKVFMYALTYELIGVDKINERIGTEPSGRPFNSMDLDQSNKPFNPMVNAGAIMLTSLYRPKEEFPDRYRKSVEGINEFAYPHSTGYDHLVYLSEIETAHINRAISYRMLANKAFAADVDIEKNLAFYTQNCAMTATTDVLAVMGATLANSGVNPISKKRVISENCCRDTLTIMSTCGLYDYSGEFAFKIGLPAKSGVSGALLIVVPEVMSIAMYSPKLDTCGNSVRGIKFAEKLVQCFNLHPYENFTNSLPSNIDPGDAQRQIQEDSQEVPTT</sequence>
<dbReference type="EMBL" id="CADEPM010000007">
    <property type="protein sequence ID" value="CAB3408773.1"/>
    <property type="molecule type" value="Genomic_DNA"/>
</dbReference>
<evidence type="ECO:0000256" key="2">
    <source>
        <dbReference type="ARBA" id="ARBA00011881"/>
    </source>
</evidence>
<protein>
    <recommendedName>
        <fullName evidence="3">glutaminase</fullName>
        <ecNumber evidence="3">3.5.1.2</ecNumber>
    </recommendedName>
</protein>
<evidence type="ECO:0000313" key="7">
    <source>
        <dbReference type="EMBL" id="CAB3408773.1"/>
    </source>
</evidence>
<comment type="subunit">
    <text evidence="2">Homotetramer.</text>
</comment>
<evidence type="ECO:0000313" key="8">
    <source>
        <dbReference type="Proteomes" id="UP000494206"/>
    </source>
</evidence>
<feature type="region of interest" description="Disordered" evidence="6">
    <location>
        <begin position="395"/>
        <end position="418"/>
    </location>
</feature>
<dbReference type="OrthoDB" id="9995210at2759"/>
<dbReference type="InterPro" id="IPR012338">
    <property type="entry name" value="Beta-lactam/transpept-like"/>
</dbReference>
<dbReference type="FunFam" id="3.40.710.10:FF:000005">
    <property type="entry name" value="Glutaminase"/>
    <property type="match status" value="1"/>
</dbReference>
<dbReference type="NCBIfam" id="TIGR03814">
    <property type="entry name" value="Gln_ase"/>
    <property type="match status" value="1"/>
</dbReference>
<comment type="caution">
    <text evidence="7">The sequence shown here is derived from an EMBL/GenBank/DDBJ whole genome shotgun (WGS) entry which is preliminary data.</text>
</comment>
<dbReference type="PANTHER" id="PTHR12544:SF29">
    <property type="entry name" value="GLUTAMINASE"/>
    <property type="match status" value="1"/>
</dbReference>
<dbReference type="Gene3D" id="3.40.710.10">
    <property type="entry name" value="DD-peptidase/beta-lactamase superfamily"/>
    <property type="match status" value="1"/>
</dbReference>
<keyword evidence="8" id="KW-1185">Reference proteome</keyword>
<comment type="similarity">
    <text evidence="1">Belongs to the glutaminase family.</text>
</comment>
<evidence type="ECO:0000256" key="1">
    <source>
        <dbReference type="ARBA" id="ARBA00011076"/>
    </source>
</evidence>
<keyword evidence="4" id="KW-0378">Hydrolase</keyword>
<name>A0A8S1F9K5_9PELO</name>
<dbReference type="SUPFAM" id="SSF56601">
    <property type="entry name" value="beta-lactamase/transpeptidase-like"/>
    <property type="match status" value="1"/>
</dbReference>
<dbReference type="Pfam" id="PF04960">
    <property type="entry name" value="Glutaminase"/>
    <property type="match status" value="1"/>
</dbReference>
<dbReference type="GO" id="GO:0006543">
    <property type="term" value="P:L-glutamine catabolic process"/>
    <property type="evidence" value="ECO:0007669"/>
    <property type="project" value="TreeGrafter"/>
</dbReference>
<reference evidence="7 8" key="1">
    <citation type="submission" date="2020-04" db="EMBL/GenBank/DDBJ databases">
        <authorList>
            <person name="Laetsch R D."/>
            <person name="Stevens L."/>
            <person name="Kumar S."/>
            <person name="Blaxter L. M."/>
        </authorList>
    </citation>
    <scope>NUCLEOTIDE SEQUENCE [LARGE SCALE GENOMIC DNA]</scope>
</reference>
<dbReference type="Proteomes" id="UP000494206">
    <property type="component" value="Unassembled WGS sequence"/>
</dbReference>
<dbReference type="InterPro" id="IPR015868">
    <property type="entry name" value="Glutaminase"/>
</dbReference>
<accession>A0A8S1F9K5</accession>
<dbReference type="PANTHER" id="PTHR12544">
    <property type="entry name" value="GLUTAMINASE"/>
    <property type="match status" value="1"/>
</dbReference>
<evidence type="ECO:0000256" key="6">
    <source>
        <dbReference type="SAM" id="MobiDB-lite"/>
    </source>
</evidence>
<dbReference type="GO" id="GO:0006537">
    <property type="term" value="P:glutamate biosynthetic process"/>
    <property type="evidence" value="ECO:0007669"/>
    <property type="project" value="TreeGrafter"/>
</dbReference>
<evidence type="ECO:0000256" key="4">
    <source>
        <dbReference type="ARBA" id="ARBA00022801"/>
    </source>
</evidence>
<evidence type="ECO:0000256" key="5">
    <source>
        <dbReference type="ARBA" id="ARBA00049534"/>
    </source>
</evidence>
<dbReference type="AlphaFoldDB" id="A0A8S1F9K5"/>
<comment type="catalytic activity">
    <reaction evidence="5">
        <text>L-glutamine + H2O = L-glutamate + NH4(+)</text>
        <dbReference type="Rhea" id="RHEA:15889"/>
        <dbReference type="ChEBI" id="CHEBI:15377"/>
        <dbReference type="ChEBI" id="CHEBI:28938"/>
        <dbReference type="ChEBI" id="CHEBI:29985"/>
        <dbReference type="ChEBI" id="CHEBI:58359"/>
        <dbReference type="EC" id="3.5.1.2"/>
    </reaction>
</comment>
<proteinExistence type="inferred from homology"/>
<evidence type="ECO:0000256" key="3">
    <source>
        <dbReference type="ARBA" id="ARBA00012918"/>
    </source>
</evidence>
<dbReference type="HAMAP" id="MF_00313">
    <property type="entry name" value="Glutaminase"/>
    <property type="match status" value="1"/>
</dbReference>
<dbReference type="EC" id="3.5.1.2" evidence="3"/>